<comment type="cofactor">
    <cofactor evidence="1">
        <name>FAD</name>
        <dbReference type="ChEBI" id="CHEBI:57692"/>
    </cofactor>
</comment>
<evidence type="ECO:0000256" key="3">
    <source>
        <dbReference type="ARBA" id="ARBA00006442"/>
    </source>
</evidence>
<gene>
    <name evidence="11" type="ORF">A6A05_02980</name>
</gene>
<dbReference type="Pfam" id="PF18113">
    <property type="entry name" value="Rbx_binding"/>
    <property type="match status" value="1"/>
</dbReference>
<keyword evidence="7" id="KW-0560">Oxidoreductase</keyword>
<dbReference type="PANTHER" id="PTHR43429:SF3">
    <property type="entry name" value="NITRITE REDUCTASE [NAD(P)H]"/>
    <property type="match status" value="1"/>
</dbReference>
<proteinExistence type="inferred from homology"/>
<dbReference type="InterPro" id="IPR041364">
    <property type="entry name" value="Rbx-bd"/>
</dbReference>
<evidence type="ECO:0000256" key="2">
    <source>
        <dbReference type="ARBA" id="ARBA00004496"/>
    </source>
</evidence>
<dbReference type="Gene3D" id="3.50.50.60">
    <property type="entry name" value="FAD/NAD(P)-binding domain"/>
    <property type="match status" value="2"/>
</dbReference>
<dbReference type="InterPro" id="IPR036188">
    <property type="entry name" value="FAD/NAD-bd_sf"/>
</dbReference>
<dbReference type="InterPro" id="IPR023753">
    <property type="entry name" value="FAD/NAD-binding_dom"/>
</dbReference>
<evidence type="ECO:0000256" key="6">
    <source>
        <dbReference type="ARBA" id="ARBA00022827"/>
    </source>
</evidence>
<dbReference type="STRING" id="1437059.A6A05_02980"/>
<feature type="domain" description="Rubredoxin binding" evidence="10">
    <location>
        <begin position="314"/>
        <end position="383"/>
    </location>
</feature>
<sequence>MMSAANANNVVVVGSGLGGYTLARELRKKDPAVSITIVTGDGGESYGKPMLSNALAQGKDVSALVQKSAAQMAADLGATLLTRSFVKEIDRQGKTITVTGPDGQPRPLAYGRLVLAIGADPRPYAVPGSDNVRIHTVNDLDDYAAWRDGLRPGLRVLLVGAGLIGAEFANDLALAGMVPTIVDPAPWPLGRLLPQELGAEVAKALEGAGITLRLGRTIARIEPGLAHLDDGTAIAFDRALSAIGLVPRTGLASAAGLAIDKGIVVDRRLTTSDPSIFAIGDCAQTEAGPLPFVLPLMAQARALASTLAGTPTDLTLPALPVAVKIPALPTVVCPPPPGMAGEWRITGTGPDRKALFVAADGQPVGFALTGNHIGERQAMARDMPAILA</sequence>
<dbReference type="AlphaFoldDB" id="A0A178MM16"/>
<dbReference type="Gene3D" id="3.30.390.120">
    <property type="match status" value="1"/>
</dbReference>
<evidence type="ECO:0000256" key="5">
    <source>
        <dbReference type="ARBA" id="ARBA00022630"/>
    </source>
</evidence>
<evidence type="ECO:0000256" key="4">
    <source>
        <dbReference type="ARBA" id="ARBA00022490"/>
    </source>
</evidence>
<dbReference type="Pfam" id="PF07992">
    <property type="entry name" value="Pyr_redox_2"/>
    <property type="match status" value="1"/>
</dbReference>
<dbReference type="SUPFAM" id="SSF51905">
    <property type="entry name" value="FAD/NAD(P)-binding domain"/>
    <property type="match status" value="2"/>
</dbReference>
<keyword evidence="8" id="KW-0520">NAD</keyword>
<name>A0A178MM16_9PROT</name>
<evidence type="ECO:0000313" key="11">
    <source>
        <dbReference type="EMBL" id="OAN48964.1"/>
    </source>
</evidence>
<accession>A0A178MM16</accession>
<evidence type="ECO:0000259" key="10">
    <source>
        <dbReference type="Pfam" id="PF18113"/>
    </source>
</evidence>
<dbReference type="PRINTS" id="PR00411">
    <property type="entry name" value="PNDRDTASEI"/>
</dbReference>
<comment type="subcellular location">
    <subcellularLocation>
        <location evidence="2">Cytoplasm</location>
    </subcellularLocation>
</comment>
<evidence type="ECO:0000313" key="12">
    <source>
        <dbReference type="Proteomes" id="UP000078543"/>
    </source>
</evidence>
<comment type="similarity">
    <text evidence="3">Belongs to the FAD-dependent oxidoreductase family.</text>
</comment>
<dbReference type="OrthoDB" id="7809559at2"/>
<dbReference type="Proteomes" id="UP000078543">
    <property type="component" value="Unassembled WGS sequence"/>
</dbReference>
<comment type="caution">
    <text evidence="11">The sequence shown here is derived from an EMBL/GenBank/DDBJ whole genome shotgun (WGS) entry which is preliminary data.</text>
</comment>
<evidence type="ECO:0000259" key="9">
    <source>
        <dbReference type="Pfam" id="PF07992"/>
    </source>
</evidence>
<evidence type="ECO:0000256" key="7">
    <source>
        <dbReference type="ARBA" id="ARBA00023002"/>
    </source>
</evidence>
<dbReference type="PANTHER" id="PTHR43429">
    <property type="entry name" value="PYRIDINE NUCLEOTIDE-DISULFIDE OXIDOREDUCTASE DOMAIN-CONTAINING"/>
    <property type="match status" value="1"/>
</dbReference>
<keyword evidence="4" id="KW-0963">Cytoplasm</keyword>
<keyword evidence="5" id="KW-0285">Flavoprotein</keyword>
<dbReference type="EMBL" id="LWQU01000152">
    <property type="protein sequence ID" value="OAN48964.1"/>
    <property type="molecule type" value="Genomic_DNA"/>
</dbReference>
<protein>
    <submittedName>
        <fullName evidence="11">N-acyl-L-homoserine lactone synthetase</fullName>
    </submittedName>
</protein>
<dbReference type="InterPro" id="IPR050260">
    <property type="entry name" value="FAD-bd_OxRdtase"/>
</dbReference>
<dbReference type="GO" id="GO:0005737">
    <property type="term" value="C:cytoplasm"/>
    <property type="evidence" value="ECO:0007669"/>
    <property type="project" value="UniProtKB-SubCell"/>
</dbReference>
<feature type="domain" description="FAD/NAD(P)-binding" evidence="9">
    <location>
        <begin position="9"/>
        <end position="284"/>
    </location>
</feature>
<organism evidence="11 12">
    <name type="scientific">Magnetospirillum moscoviense</name>
    <dbReference type="NCBI Taxonomy" id="1437059"/>
    <lineage>
        <taxon>Bacteria</taxon>
        <taxon>Pseudomonadati</taxon>
        <taxon>Pseudomonadota</taxon>
        <taxon>Alphaproteobacteria</taxon>
        <taxon>Rhodospirillales</taxon>
        <taxon>Rhodospirillaceae</taxon>
        <taxon>Magnetospirillum</taxon>
    </lineage>
</organism>
<dbReference type="GO" id="GO:0016491">
    <property type="term" value="F:oxidoreductase activity"/>
    <property type="evidence" value="ECO:0007669"/>
    <property type="project" value="UniProtKB-KW"/>
</dbReference>
<keyword evidence="12" id="KW-1185">Reference proteome</keyword>
<reference evidence="11 12" key="1">
    <citation type="submission" date="2016-04" db="EMBL/GenBank/DDBJ databases">
        <title>Draft genome sequence of freshwater magnetotactic bacteria Magnetospirillum marisnigri SP-1 and Magnetospirillum moscoviense BB-1.</title>
        <authorList>
            <person name="Koziaeva V."/>
            <person name="Dziuba M.V."/>
            <person name="Ivanov T.M."/>
            <person name="Kuznetsov B."/>
            <person name="Grouzdev D.S."/>
        </authorList>
    </citation>
    <scope>NUCLEOTIDE SEQUENCE [LARGE SCALE GENOMIC DNA]</scope>
    <source>
        <strain evidence="11 12">BB-1</strain>
    </source>
</reference>
<keyword evidence="6" id="KW-0274">FAD</keyword>
<evidence type="ECO:0000256" key="8">
    <source>
        <dbReference type="ARBA" id="ARBA00023027"/>
    </source>
</evidence>
<evidence type="ECO:0000256" key="1">
    <source>
        <dbReference type="ARBA" id="ARBA00001974"/>
    </source>
</evidence>
<dbReference type="PRINTS" id="PR00368">
    <property type="entry name" value="FADPNR"/>
</dbReference>